<evidence type="ECO:0000256" key="2">
    <source>
        <dbReference type="SAM" id="Phobius"/>
    </source>
</evidence>
<dbReference type="InterPro" id="IPR027463">
    <property type="entry name" value="AcrB_DN_DC_subdom"/>
</dbReference>
<feature type="transmembrane region" description="Helical" evidence="2">
    <location>
        <begin position="831"/>
        <end position="854"/>
    </location>
</feature>
<dbReference type="GO" id="GO:0042910">
    <property type="term" value="F:xenobiotic transmembrane transporter activity"/>
    <property type="evidence" value="ECO:0007669"/>
    <property type="project" value="TreeGrafter"/>
</dbReference>
<dbReference type="InterPro" id="IPR001036">
    <property type="entry name" value="Acrflvin-R"/>
</dbReference>
<dbReference type="SUPFAM" id="SSF82693">
    <property type="entry name" value="Multidrug efflux transporter AcrB pore domain, PN1, PN2, PC1 and PC2 subdomains"/>
    <property type="match status" value="3"/>
</dbReference>
<evidence type="ECO:0000313" key="3">
    <source>
        <dbReference type="EMBL" id="MBB5685360.1"/>
    </source>
</evidence>
<gene>
    <name evidence="3" type="ORF">FHS49_001368</name>
</gene>
<dbReference type="Pfam" id="PF00873">
    <property type="entry name" value="ACR_tran"/>
    <property type="match status" value="1"/>
</dbReference>
<feature type="transmembrane region" description="Helical" evidence="2">
    <location>
        <begin position="360"/>
        <end position="380"/>
    </location>
</feature>
<feature type="transmembrane region" description="Helical" evidence="2">
    <location>
        <begin position="964"/>
        <end position="990"/>
    </location>
</feature>
<dbReference type="SUPFAM" id="SSF82714">
    <property type="entry name" value="Multidrug efflux transporter AcrB TolC docking domain, DN and DC subdomains"/>
    <property type="match status" value="2"/>
</dbReference>
<feature type="transmembrane region" description="Helical" evidence="2">
    <location>
        <begin position="12"/>
        <end position="32"/>
    </location>
</feature>
<accession>A0A7W9AGP7</accession>
<dbReference type="Gene3D" id="3.30.70.1440">
    <property type="entry name" value="Multidrug efflux transporter AcrB pore domain"/>
    <property type="match status" value="1"/>
</dbReference>
<comment type="caution">
    <text evidence="3">The sequence shown here is derived from an EMBL/GenBank/DDBJ whole genome shotgun (WGS) entry which is preliminary data.</text>
</comment>
<feature type="transmembrane region" description="Helical" evidence="2">
    <location>
        <begin position="861"/>
        <end position="885"/>
    </location>
</feature>
<evidence type="ECO:0000256" key="1">
    <source>
        <dbReference type="SAM" id="MobiDB-lite"/>
    </source>
</evidence>
<keyword evidence="2" id="KW-0472">Membrane</keyword>
<dbReference type="SUPFAM" id="SSF82866">
    <property type="entry name" value="Multidrug efflux transporter AcrB transmembrane domain"/>
    <property type="match status" value="2"/>
</dbReference>
<name>A0A7W9AGP7_9SPHN</name>
<dbReference type="Proteomes" id="UP000549617">
    <property type="component" value="Unassembled WGS sequence"/>
</dbReference>
<dbReference type="Gene3D" id="3.30.2090.10">
    <property type="entry name" value="Multidrug efflux transporter AcrB TolC docking domain, DN and DC subdomains"/>
    <property type="match status" value="2"/>
</dbReference>
<organism evidence="3 4">
    <name type="scientific">Sphingobium boeckii</name>
    <dbReference type="NCBI Taxonomy" id="1082345"/>
    <lineage>
        <taxon>Bacteria</taxon>
        <taxon>Pseudomonadati</taxon>
        <taxon>Pseudomonadota</taxon>
        <taxon>Alphaproteobacteria</taxon>
        <taxon>Sphingomonadales</taxon>
        <taxon>Sphingomonadaceae</taxon>
        <taxon>Sphingobium</taxon>
    </lineage>
</organism>
<feature type="region of interest" description="Disordered" evidence="1">
    <location>
        <begin position="1004"/>
        <end position="1032"/>
    </location>
</feature>
<dbReference type="GO" id="GO:0005886">
    <property type="term" value="C:plasma membrane"/>
    <property type="evidence" value="ECO:0007669"/>
    <property type="project" value="TreeGrafter"/>
</dbReference>
<feature type="transmembrane region" description="Helical" evidence="2">
    <location>
        <begin position="386"/>
        <end position="405"/>
    </location>
</feature>
<protein>
    <submittedName>
        <fullName evidence="3">HAE1 family hydrophobic/amphiphilic exporter-1</fullName>
    </submittedName>
</protein>
<sequence length="1032" mass="109788">MTIRVSAWAIRTPTPVVLLVIALTLAGLISYINLPVKQLPNVEFPIVVVSVTQSGAAPSEVESQITRPVEDALAGIAGLRHVSSTVSLGSSNTTAEFELGSDMQKATDDVRTAVEQARVLLPQGIDPPSTRRVDIASLPIITYAVAAPKMSPAELSWFVDNTIARTLQAQSGVSQVARVGGVSREINITLDPERLAAFGVTAAQVNAALFATNLNETGGRANLTGAEQTVRVLGEARDVAAIGATTIPLASGAYIRLNDIALVDDGAGEQRAFARLDGRPVVAFQVSKTKEASDVSTEDKVKAAIAGLEKANPGVSFTQVVSTVDNTRRSFTATMHVLIEGMVLAALVVFLFLRSWRATVIAALAMPLSLIPTFAVMAIWGFSLNSISLLGLTLVIGILVDDAIVEIENIEKRIEAGATPYRAALLGADAIGLAVIATTATIVAVFAPVSFMGGQVGQFFREFGLTVSVAVVFSLLIARFFTPVLAAYFLKPKAAQPHRPLPAFYAKALEWNFVHPWLALASGTILLIGSLALASTLPTGFNPVPDTGIAYLSIEGPQGATLALMEEAVEGVSHAIQEMPDVERVFAQVGGEGSLNSGHMTVVLKRHRTMKTDAFQRSLTGILRDVPDVRIATESGFGQAGLEVVLTGDDSVVLERAQMELLRQMRSLPEILEPRPAPPPAAPELVIRPKTDEAARLQVSSRTIAQAVRVATIGDIDANVSKFSTQERRIPIRVRLSQPDRQSLDVISNLRLPTLAGKTTTLGSVADLSLDEGPGQIIRYDRARRVSVKADLNDVTLGQALEKINALPIMRNLPPGVKLAQTGDTEAMTDLFGSIVIAMLAGIGLIYAVLVLLFHSFFKPVTIISALPLTLIGAFVALKIAGLAITLPVLIGMLMLLGLAAKNSILLVEFAIEDEDAGQSQREAILNACRERARPIIMTSVAMAAGMVPTALGLGEGASFRQPMAVAVIGGLISSTILALLLVPVVYELVERIEWRLRPHFGRFITPKTPGDDDPIDEPARPVKMQPRNAPQ</sequence>
<feature type="transmembrane region" description="Helical" evidence="2">
    <location>
        <begin position="463"/>
        <end position="490"/>
    </location>
</feature>
<feature type="transmembrane region" description="Helical" evidence="2">
    <location>
        <begin position="891"/>
        <end position="912"/>
    </location>
</feature>
<proteinExistence type="predicted"/>
<dbReference type="Gene3D" id="3.30.70.1430">
    <property type="entry name" value="Multidrug efflux transporter AcrB pore domain"/>
    <property type="match status" value="2"/>
</dbReference>
<keyword evidence="4" id="KW-1185">Reference proteome</keyword>
<dbReference type="PANTHER" id="PTHR32063:SF77">
    <property type="entry name" value="ACR FAMILY TRANSPORT PROTEIN"/>
    <property type="match status" value="1"/>
</dbReference>
<dbReference type="Gene3D" id="3.30.70.1320">
    <property type="entry name" value="Multidrug efflux transporter AcrB pore domain like"/>
    <property type="match status" value="1"/>
</dbReference>
<feature type="transmembrane region" description="Helical" evidence="2">
    <location>
        <begin position="333"/>
        <end position="353"/>
    </location>
</feature>
<dbReference type="PANTHER" id="PTHR32063">
    <property type="match status" value="1"/>
</dbReference>
<feature type="transmembrane region" description="Helical" evidence="2">
    <location>
        <begin position="933"/>
        <end position="952"/>
    </location>
</feature>
<dbReference type="PRINTS" id="PR00702">
    <property type="entry name" value="ACRIFLAVINRP"/>
</dbReference>
<feature type="transmembrane region" description="Helical" evidence="2">
    <location>
        <begin position="426"/>
        <end position="451"/>
    </location>
</feature>
<dbReference type="EMBL" id="JACIJC010000002">
    <property type="protein sequence ID" value="MBB5685360.1"/>
    <property type="molecule type" value="Genomic_DNA"/>
</dbReference>
<reference evidence="3 4" key="1">
    <citation type="submission" date="2020-08" db="EMBL/GenBank/DDBJ databases">
        <title>Genomic Encyclopedia of Type Strains, Phase IV (KMG-IV): sequencing the most valuable type-strain genomes for metagenomic binning, comparative biology and taxonomic classification.</title>
        <authorList>
            <person name="Goeker M."/>
        </authorList>
    </citation>
    <scope>NUCLEOTIDE SEQUENCE [LARGE SCALE GENOMIC DNA]</scope>
    <source>
        <strain evidence="3 4">DSM 25079</strain>
    </source>
</reference>
<evidence type="ECO:0000313" key="4">
    <source>
        <dbReference type="Proteomes" id="UP000549617"/>
    </source>
</evidence>
<keyword evidence="2" id="KW-1133">Transmembrane helix</keyword>
<dbReference type="Gene3D" id="1.20.1640.10">
    <property type="entry name" value="Multidrug efflux transporter AcrB transmembrane domain"/>
    <property type="match status" value="2"/>
</dbReference>
<dbReference type="RefSeq" id="WP_184016638.1">
    <property type="nucleotide sequence ID" value="NZ_JACIJC010000002.1"/>
</dbReference>
<dbReference type="AlphaFoldDB" id="A0A7W9AGP7"/>
<keyword evidence="2" id="KW-0812">Transmembrane</keyword>
<feature type="transmembrane region" description="Helical" evidence="2">
    <location>
        <begin position="511"/>
        <end position="534"/>
    </location>
</feature>